<dbReference type="GeneID" id="114427160"/>
<feature type="compositionally biased region" description="Polar residues" evidence="1">
    <location>
        <begin position="94"/>
        <end position="120"/>
    </location>
</feature>
<dbReference type="AlphaFoldDB" id="A0A6P7HJT8"/>
<feature type="region of interest" description="Disordered" evidence="1">
    <location>
        <begin position="1"/>
        <end position="51"/>
    </location>
</feature>
<dbReference type="InParanoid" id="A0A6P7HJT8"/>
<keyword evidence="2" id="KW-1185">Reference proteome</keyword>
<dbReference type="Pfam" id="PF14945">
    <property type="entry name" value="LLC1"/>
    <property type="match status" value="1"/>
</dbReference>
<evidence type="ECO:0000313" key="3">
    <source>
        <dbReference type="RefSeq" id="XP_028250812.1"/>
    </source>
</evidence>
<reference evidence="3" key="2">
    <citation type="submission" date="2025-08" db="UniProtKB">
        <authorList>
            <consortium name="RefSeq"/>
        </authorList>
    </citation>
    <scope>IDENTIFICATION</scope>
</reference>
<dbReference type="PANTHER" id="PTHR31909:SF2">
    <property type="entry name" value="RIKEN CDNA 2410004P03 GENE"/>
    <property type="match status" value="1"/>
</dbReference>
<dbReference type="PANTHER" id="PTHR31909">
    <property type="entry name" value="CHROMOSOME 20 ORF85 FAMILY MEMBER"/>
    <property type="match status" value="1"/>
</dbReference>
<accession>A0A6P7HJT8</accession>
<proteinExistence type="predicted"/>
<protein>
    <submittedName>
        <fullName evidence="3">Ciliary microtubule inner protein 5</fullName>
    </submittedName>
</protein>
<dbReference type="FunCoup" id="A0A6P7HJT8">
    <property type="interactions" value="656"/>
</dbReference>
<gene>
    <name evidence="3" type="primary">cimip5</name>
</gene>
<dbReference type="OrthoDB" id="9972212at2759"/>
<evidence type="ECO:0000256" key="1">
    <source>
        <dbReference type="SAM" id="MobiDB-lite"/>
    </source>
</evidence>
<evidence type="ECO:0000313" key="2">
    <source>
        <dbReference type="Proteomes" id="UP000515145"/>
    </source>
</evidence>
<name>A0A6P7HJT8_9TELE</name>
<dbReference type="RefSeq" id="XP_028250812.1">
    <property type="nucleotide sequence ID" value="XM_028395011.1"/>
</dbReference>
<dbReference type="InterPro" id="IPR020339">
    <property type="entry name" value="C20orf85-like"/>
</dbReference>
<dbReference type="Proteomes" id="UP000515145">
    <property type="component" value="Chromosome 22"/>
</dbReference>
<organism evidence="2 3">
    <name type="scientific">Parambassis ranga</name>
    <name type="common">Indian glassy fish</name>
    <dbReference type="NCBI Taxonomy" id="210632"/>
    <lineage>
        <taxon>Eukaryota</taxon>
        <taxon>Metazoa</taxon>
        <taxon>Chordata</taxon>
        <taxon>Craniata</taxon>
        <taxon>Vertebrata</taxon>
        <taxon>Euteleostomi</taxon>
        <taxon>Actinopterygii</taxon>
        <taxon>Neopterygii</taxon>
        <taxon>Teleostei</taxon>
        <taxon>Neoteleostei</taxon>
        <taxon>Acanthomorphata</taxon>
        <taxon>Ovalentaria</taxon>
        <taxon>Ambassidae</taxon>
        <taxon>Parambassis</taxon>
    </lineage>
</organism>
<reference evidence="2" key="1">
    <citation type="submission" date="2024-06" db="UniProtKB">
        <authorList>
            <consortium name="RefSeq"/>
        </authorList>
    </citation>
    <scope>NUCLEOTIDE SEQUENCE [LARGE SCALE GENOMIC DNA]</scope>
</reference>
<sequence length="147" mass="17025">MDFNNVKRASSAGYRLPERSNGIRPTTTTPPPPDRARYAGGETQTSHWKDPVKRDQVWKDLIWNERRVAREWEKNWSFLRNIDLTGRLRPEQPLPSNLSLFSDKVPNTSNQIYGTQQSTPLGREVSRRDRLTVGHNKRKGDPEMLPC</sequence>
<feature type="region of interest" description="Disordered" evidence="1">
    <location>
        <begin position="88"/>
        <end position="147"/>
    </location>
</feature>
<dbReference type="CTD" id="130813"/>